<evidence type="ECO:0000313" key="2">
    <source>
        <dbReference type="Proteomes" id="UP001165080"/>
    </source>
</evidence>
<comment type="caution">
    <text evidence="1">The sequence shown here is derived from an EMBL/GenBank/DDBJ whole genome shotgun (WGS) entry which is preliminary data.</text>
</comment>
<organism evidence="1 2">
    <name type="scientific">Pleodorina starrii</name>
    <dbReference type="NCBI Taxonomy" id="330485"/>
    <lineage>
        <taxon>Eukaryota</taxon>
        <taxon>Viridiplantae</taxon>
        <taxon>Chlorophyta</taxon>
        <taxon>core chlorophytes</taxon>
        <taxon>Chlorophyceae</taxon>
        <taxon>CS clade</taxon>
        <taxon>Chlamydomonadales</taxon>
        <taxon>Volvocaceae</taxon>
        <taxon>Pleodorina</taxon>
    </lineage>
</organism>
<dbReference type="Proteomes" id="UP001165080">
    <property type="component" value="Unassembled WGS sequence"/>
</dbReference>
<dbReference type="EMBL" id="BRXU01000032">
    <property type="protein sequence ID" value="GLC60113.1"/>
    <property type="molecule type" value="Genomic_DNA"/>
</dbReference>
<sequence length="145" mass="15862">MYQDDPYAHPVVHVRTLPPKTAPEESFVPVHYKLDQGPMEVSYGFDGPSVQYFLTAADTRLRWQADAPLECNQAGASIGFLLASAGTYTVCRALFPGGSGCYLALHTGPNGTGRRVSVAALAEFWERYGVPSDHVEALRQGRNKF</sequence>
<gene>
    <name evidence="1" type="primary">PLEST010568</name>
    <name evidence="1" type="ORF">PLESTB_001575400</name>
</gene>
<keyword evidence="2" id="KW-1185">Reference proteome</keyword>
<dbReference type="AlphaFoldDB" id="A0A9W6BXN1"/>
<accession>A0A9W6BXN1</accession>
<evidence type="ECO:0000313" key="1">
    <source>
        <dbReference type="EMBL" id="GLC60113.1"/>
    </source>
</evidence>
<dbReference type="OrthoDB" id="432970at2759"/>
<protein>
    <submittedName>
        <fullName evidence="1">Uncharacterized protein</fullName>
    </submittedName>
</protein>
<reference evidence="1 2" key="1">
    <citation type="journal article" date="2023" name="Commun. Biol.">
        <title>Reorganization of the ancestral sex-determining regions during the evolution of trioecy in Pleodorina starrii.</title>
        <authorList>
            <person name="Takahashi K."/>
            <person name="Suzuki S."/>
            <person name="Kawai-Toyooka H."/>
            <person name="Yamamoto K."/>
            <person name="Hamaji T."/>
            <person name="Ootsuki R."/>
            <person name="Yamaguchi H."/>
            <person name="Kawachi M."/>
            <person name="Higashiyama T."/>
            <person name="Nozaki H."/>
        </authorList>
    </citation>
    <scope>NUCLEOTIDE SEQUENCE [LARGE SCALE GENOMIC DNA]</scope>
    <source>
        <strain evidence="1 2">NIES-4479</strain>
    </source>
</reference>
<proteinExistence type="predicted"/>
<name>A0A9W6BXN1_9CHLO</name>